<proteinExistence type="predicted"/>
<sequence length="125" mass="14476">MFVSKFIVIRLWKVPAYLDSNEHISIEMILVDDKGAKIHATIRKQLIHMFESKLEEGHVYMSIFSVFPQSGNYRTTLHPYKLVFHLRTKVTVVESPDISQFGMHFTSLAEIGAFTQDGRFVLEED</sequence>
<organism evidence="1 2">
    <name type="scientific">Trifolium pratense</name>
    <name type="common">Red clover</name>
    <dbReference type="NCBI Taxonomy" id="57577"/>
    <lineage>
        <taxon>Eukaryota</taxon>
        <taxon>Viridiplantae</taxon>
        <taxon>Streptophyta</taxon>
        <taxon>Embryophyta</taxon>
        <taxon>Tracheophyta</taxon>
        <taxon>Spermatophyta</taxon>
        <taxon>Magnoliopsida</taxon>
        <taxon>eudicotyledons</taxon>
        <taxon>Gunneridae</taxon>
        <taxon>Pentapetalae</taxon>
        <taxon>rosids</taxon>
        <taxon>fabids</taxon>
        <taxon>Fabales</taxon>
        <taxon>Fabaceae</taxon>
        <taxon>Papilionoideae</taxon>
        <taxon>50 kb inversion clade</taxon>
        <taxon>NPAAA clade</taxon>
        <taxon>Hologalegina</taxon>
        <taxon>IRL clade</taxon>
        <taxon>Trifolieae</taxon>
        <taxon>Trifolium</taxon>
    </lineage>
</organism>
<evidence type="ECO:0000313" key="2">
    <source>
        <dbReference type="Proteomes" id="UP001177021"/>
    </source>
</evidence>
<reference evidence="1" key="1">
    <citation type="submission" date="2023-10" db="EMBL/GenBank/DDBJ databases">
        <authorList>
            <person name="Rodriguez Cubillos JULIANA M."/>
            <person name="De Vega J."/>
        </authorList>
    </citation>
    <scope>NUCLEOTIDE SEQUENCE</scope>
</reference>
<evidence type="ECO:0000313" key="1">
    <source>
        <dbReference type="EMBL" id="CAJ2675685.1"/>
    </source>
</evidence>
<protein>
    <submittedName>
        <fullName evidence="1">Uncharacterized protein</fullName>
    </submittedName>
</protein>
<accession>A0ACB0M393</accession>
<keyword evidence="2" id="KW-1185">Reference proteome</keyword>
<name>A0ACB0M393_TRIPR</name>
<gene>
    <name evidence="1" type="ORF">MILVUS5_LOCUS38648</name>
</gene>
<dbReference type="EMBL" id="CASHSV030000716">
    <property type="protein sequence ID" value="CAJ2675685.1"/>
    <property type="molecule type" value="Genomic_DNA"/>
</dbReference>
<dbReference type="Proteomes" id="UP001177021">
    <property type="component" value="Unassembled WGS sequence"/>
</dbReference>
<comment type="caution">
    <text evidence="1">The sequence shown here is derived from an EMBL/GenBank/DDBJ whole genome shotgun (WGS) entry which is preliminary data.</text>
</comment>